<protein>
    <submittedName>
        <fullName evidence="2">Uncharacterized protein</fullName>
    </submittedName>
</protein>
<evidence type="ECO:0000256" key="1">
    <source>
        <dbReference type="SAM" id="MobiDB-lite"/>
    </source>
</evidence>
<keyword evidence="3" id="KW-1185">Reference proteome</keyword>
<sequence length="76" mass="8500">MNMGLANSHGPPNVSPQHASQALIQRPQDPCEWRLVRTVKEKQRECGERSIDGDEQEQKSRGDAHDDVVDGHQKGN</sequence>
<accession>A0AAD2HP27</accession>
<dbReference type="EMBL" id="CAVNYO010000423">
    <property type="protein sequence ID" value="CAK5278495.1"/>
    <property type="molecule type" value="Genomic_DNA"/>
</dbReference>
<evidence type="ECO:0000313" key="2">
    <source>
        <dbReference type="EMBL" id="CAK5278495.1"/>
    </source>
</evidence>
<feature type="region of interest" description="Disordered" evidence="1">
    <location>
        <begin position="1"/>
        <end position="28"/>
    </location>
</feature>
<reference evidence="2" key="1">
    <citation type="submission" date="2023-11" db="EMBL/GenBank/DDBJ databases">
        <authorList>
            <person name="De Vega J J."/>
            <person name="De Vega J J."/>
        </authorList>
    </citation>
    <scope>NUCLEOTIDE SEQUENCE</scope>
</reference>
<organism evidence="2 3">
    <name type="scientific">Mycena citricolor</name>
    <dbReference type="NCBI Taxonomy" id="2018698"/>
    <lineage>
        <taxon>Eukaryota</taxon>
        <taxon>Fungi</taxon>
        <taxon>Dikarya</taxon>
        <taxon>Basidiomycota</taxon>
        <taxon>Agaricomycotina</taxon>
        <taxon>Agaricomycetes</taxon>
        <taxon>Agaricomycetidae</taxon>
        <taxon>Agaricales</taxon>
        <taxon>Marasmiineae</taxon>
        <taxon>Mycenaceae</taxon>
        <taxon>Mycena</taxon>
    </lineage>
</organism>
<evidence type="ECO:0000313" key="3">
    <source>
        <dbReference type="Proteomes" id="UP001295794"/>
    </source>
</evidence>
<dbReference type="Proteomes" id="UP001295794">
    <property type="component" value="Unassembled WGS sequence"/>
</dbReference>
<comment type="caution">
    <text evidence="2">The sequence shown here is derived from an EMBL/GenBank/DDBJ whole genome shotgun (WGS) entry which is preliminary data.</text>
</comment>
<name>A0AAD2HP27_9AGAR</name>
<feature type="region of interest" description="Disordered" evidence="1">
    <location>
        <begin position="41"/>
        <end position="76"/>
    </location>
</feature>
<proteinExistence type="predicted"/>
<dbReference type="AlphaFoldDB" id="A0AAD2HP27"/>
<gene>
    <name evidence="2" type="ORF">MYCIT1_LOCUS27882</name>
</gene>